<dbReference type="SUPFAM" id="SSF88659">
    <property type="entry name" value="Sigma3 and sigma4 domains of RNA polymerase sigma factors"/>
    <property type="match status" value="1"/>
</dbReference>
<dbReference type="GO" id="GO:0003677">
    <property type="term" value="F:DNA binding"/>
    <property type="evidence" value="ECO:0007669"/>
    <property type="project" value="UniProtKB-KW"/>
</dbReference>
<dbReference type="Pfam" id="PF04542">
    <property type="entry name" value="Sigma70_r2"/>
    <property type="match status" value="1"/>
</dbReference>
<dbReference type="Pfam" id="PF08281">
    <property type="entry name" value="Sigma70_r4_2"/>
    <property type="match status" value="1"/>
</dbReference>
<keyword evidence="5" id="KW-0804">Transcription</keyword>
<feature type="domain" description="RNA polymerase sigma factor 70 region 4 type 2" evidence="7">
    <location>
        <begin position="111"/>
        <end position="155"/>
    </location>
</feature>
<protein>
    <submittedName>
        <fullName evidence="8">RNA polymerase subunit sigma-70</fullName>
    </submittedName>
</protein>
<feature type="domain" description="RNA polymerase sigma-70 region 2" evidence="6">
    <location>
        <begin position="15"/>
        <end position="81"/>
    </location>
</feature>
<dbReference type="InterPro" id="IPR039425">
    <property type="entry name" value="RNA_pol_sigma-70-like"/>
</dbReference>
<dbReference type="EMBL" id="BDQX01000381">
    <property type="protein sequence ID" value="GBG11028.1"/>
    <property type="molecule type" value="Genomic_DNA"/>
</dbReference>
<evidence type="ECO:0000256" key="2">
    <source>
        <dbReference type="ARBA" id="ARBA00023015"/>
    </source>
</evidence>
<keyword evidence="2" id="KW-0805">Transcription regulation</keyword>
<dbReference type="GO" id="GO:0006352">
    <property type="term" value="P:DNA-templated transcription initiation"/>
    <property type="evidence" value="ECO:0007669"/>
    <property type="project" value="InterPro"/>
</dbReference>
<reference evidence="8 9" key="1">
    <citation type="submission" date="2017-08" db="EMBL/GenBank/DDBJ databases">
        <title>Substantial Increase in Enzyme Production by Combined Drug-Resistance Mutations in Paenibacillus agaridevorans.</title>
        <authorList>
            <person name="Tanaka Y."/>
            <person name="Funane K."/>
            <person name="Hosaka T."/>
            <person name="Shiwa Y."/>
            <person name="Fujita N."/>
            <person name="Miyazaki T."/>
            <person name="Yoshikawa H."/>
            <person name="Murakami K."/>
            <person name="Kasahara K."/>
            <person name="Inaoka T."/>
            <person name="Hiraga Y."/>
            <person name="Ochi K."/>
        </authorList>
    </citation>
    <scope>NUCLEOTIDE SEQUENCE [LARGE SCALE GENOMIC DNA]</scope>
    <source>
        <strain evidence="8 9">T-3040</strain>
    </source>
</reference>
<keyword evidence="4" id="KW-0238">DNA-binding</keyword>
<dbReference type="InterPro" id="IPR036388">
    <property type="entry name" value="WH-like_DNA-bd_sf"/>
</dbReference>
<dbReference type="GO" id="GO:0016987">
    <property type="term" value="F:sigma factor activity"/>
    <property type="evidence" value="ECO:0007669"/>
    <property type="project" value="UniProtKB-KW"/>
</dbReference>
<proteinExistence type="inferred from homology"/>
<dbReference type="InterPro" id="IPR013324">
    <property type="entry name" value="RNA_pol_sigma_r3/r4-like"/>
</dbReference>
<dbReference type="SUPFAM" id="SSF88946">
    <property type="entry name" value="Sigma2 domain of RNA polymerase sigma factors"/>
    <property type="match status" value="1"/>
</dbReference>
<name>A0A2R5F0W6_9BACL</name>
<dbReference type="AlphaFoldDB" id="A0A2R5F0W6"/>
<dbReference type="InterPro" id="IPR013325">
    <property type="entry name" value="RNA_pol_sigma_r2"/>
</dbReference>
<evidence type="ECO:0000256" key="1">
    <source>
        <dbReference type="ARBA" id="ARBA00010641"/>
    </source>
</evidence>
<dbReference type="PANTHER" id="PTHR43133:SF8">
    <property type="entry name" value="RNA POLYMERASE SIGMA FACTOR HI_1459-RELATED"/>
    <property type="match status" value="1"/>
</dbReference>
<sequence length="165" mass="19504">MEDPLQRTGKDIAQIYRRHAHTVYKVSFMLLRNVVDAEEATQTAFLKLMQSDMTFRDNEHEKAWLIVTARNHCRNMLKHWWRRMRTTLEEADQRLLAEEIRHDETLGEVLALPAKYRLPLYLFYYEGYSTKEIAELLSIKEATIRTQLHTGRKLLKLQIGGEGDD</sequence>
<organism evidence="8 9">
    <name type="scientific">Paenibacillus agaridevorans</name>
    <dbReference type="NCBI Taxonomy" id="171404"/>
    <lineage>
        <taxon>Bacteria</taxon>
        <taxon>Bacillati</taxon>
        <taxon>Bacillota</taxon>
        <taxon>Bacilli</taxon>
        <taxon>Bacillales</taxon>
        <taxon>Paenibacillaceae</taxon>
        <taxon>Paenibacillus</taxon>
    </lineage>
</organism>
<gene>
    <name evidence="8" type="ORF">PAT3040_05807</name>
</gene>
<dbReference type="RefSeq" id="WP_108995403.1">
    <property type="nucleotide sequence ID" value="NZ_BDQX01000381.1"/>
</dbReference>
<accession>A0A2R5F0W6</accession>
<dbReference type="PANTHER" id="PTHR43133">
    <property type="entry name" value="RNA POLYMERASE ECF-TYPE SIGMA FACTO"/>
    <property type="match status" value="1"/>
</dbReference>
<evidence type="ECO:0000256" key="3">
    <source>
        <dbReference type="ARBA" id="ARBA00023082"/>
    </source>
</evidence>
<evidence type="ECO:0000256" key="5">
    <source>
        <dbReference type="ARBA" id="ARBA00023163"/>
    </source>
</evidence>
<evidence type="ECO:0000313" key="8">
    <source>
        <dbReference type="EMBL" id="GBG11028.1"/>
    </source>
</evidence>
<dbReference type="InterPro" id="IPR013249">
    <property type="entry name" value="RNA_pol_sigma70_r4_t2"/>
</dbReference>
<dbReference type="NCBIfam" id="TIGR02937">
    <property type="entry name" value="sigma70-ECF"/>
    <property type="match status" value="1"/>
</dbReference>
<dbReference type="Proteomes" id="UP000245202">
    <property type="component" value="Unassembled WGS sequence"/>
</dbReference>
<evidence type="ECO:0000313" key="9">
    <source>
        <dbReference type="Proteomes" id="UP000245202"/>
    </source>
</evidence>
<comment type="caution">
    <text evidence="8">The sequence shown here is derived from an EMBL/GenBank/DDBJ whole genome shotgun (WGS) entry which is preliminary data.</text>
</comment>
<keyword evidence="9" id="KW-1185">Reference proteome</keyword>
<dbReference type="Gene3D" id="1.10.1740.10">
    <property type="match status" value="1"/>
</dbReference>
<evidence type="ECO:0000259" key="7">
    <source>
        <dbReference type="Pfam" id="PF08281"/>
    </source>
</evidence>
<dbReference type="Gene3D" id="1.10.10.10">
    <property type="entry name" value="Winged helix-like DNA-binding domain superfamily/Winged helix DNA-binding domain"/>
    <property type="match status" value="1"/>
</dbReference>
<keyword evidence="3" id="KW-0731">Sigma factor</keyword>
<dbReference type="InterPro" id="IPR014284">
    <property type="entry name" value="RNA_pol_sigma-70_dom"/>
</dbReference>
<dbReference type="InterPro" id="IPR007627">
    <property type="entry name" value="RNA_pol_sigma70_r2"/>
</dbReference>
<dbReference type="CDD" id="cd06171">
    <property type="entry name" value="Sigma70_r4"/>
    <property type="match status" value="1"/>
</dbReference>
<evidence type="ECO:0000256" key="4">
    <source>
        <dbReference type="ARBA" id="ARBA00023125"/>
    </source>
</evidence>
<comment type="similarity">
    <text evidence="1">Belongs to the sigma-70 factor family. ECF subfamily.</text>
</comment>
<evidence type="ECO:0000259" key="6">
    <source>
        <dbReference type="Pfam" id="PF04542"/>
    </source>
</evidence>